<dbReference type="RefSeq" id="XP_002672828.1">
    <property type="nucleotide sequence ID" value="XM_002672782.1"/>
</dbReference>
<dbReference type="InterPro" id="IPR001128">
    <property type="entry name" value="Cyt_P450"/>
</dbReference>
<dbReference type="GO" id="GO:0005506">
    <property type="term" value="F:iron ion binding"/>
    <property type="evidence" value="ECO:0007669"/>
    <property type="project" value="InterPro"/>
</dbReference>
<dbReference type="InParanoid" id="D2VT47"/>
<organism evidence="7">
    <name type="scientific">Naegleria gruberi</name>
    <name type="common">Amoeba</name>
    <dbReference type="NCBI Taxonomy" id="5762"/>
    <lineage>
        <taxon>Eukaryota</taxon>
        <taxon>Discoba</taxon>
        <taxon>Heterolobosea</taxon>
        <taxon>Tetramitia</taxon>
        <taxon>Eutetramitia</taxon>
        <taxon>Vahlkampfiidae</taxon>
        <taxon>Naegleria</taxon>
    </lineage>
</organism>
<dbReference type="InterPro" id="IPR036396">
    <property type="entry name" value="Cyt_P450_sf"/>
</dbReference>
<accession>D2VT47</accession>
<dbReference type="GO" id="GO:0004497">
    <property type="term" value="F:monooxygenase activity"/>
    <property type="evidence" value="ECO:0007669"/>
    <property type="project" value="UniProtKB-KW"/>
</dbReference>
<keyword evidence="3 4" id="KW-0349">Heme</keyword>
<keyword evidence="5" id="KW-1133">Transmembrane helix</keyword>
<name>D2VT47_NAEGR</name>
<dbReference type="eggNOG" id="KOG0158">
    <property type="taxonomic scope" value="Eukaryota"/>
</dbReference>
<keyword evidence="7" id="KW-1185">Reference proteome</keyword>
<dbReference type="PROSITE" id="PS00086">
    <property type="entry name" value="CYTOCHROME_P450"/>
    <property type="match status" value="1"/>
</dbReference>
<evidence type="ECO:0000256" key="3">
    <source>
        <dbReference type="PIRSR" id="PIRSR602403-1"/>
    </source>
</evidence>
<keyword evidence="5" id="KW-0812">Transmembrane</keyword>
<dbReference type="GeneID" id="8854178"/>
<dbReference type="Gene3D" id="1.10.630.10">
    <property type="entry name" value="Cytochrome P450"/>
    <property type="match status" value="1"/>
</dbReference>
<evidence type="ECO:0000256" key="2">
    <source>
        <dbReference type="ARBA" id="ARBA00023004"/>
    </source>
</evidence>
<dbReference type="PRINTS" id="PR00385">
    <property type="entry name" value="P450"/>
</dbReference>
<proteinExistence type="inferred from homology"/>
<keyword evidence="4" id="KW-0560">Oxidoreductase</keyword>
<feature type="binding site" description="axial binding residue" evidence="3">
    <location>
        <position position="485"/>
    </location>
    <ligand>
        <name>heme</name>
        <dbReference type="ChEBI" id="CHEBI:30413"/>
    </ligand>
    <ligandPart>
        <name>Fe</name>
        <dbReference type="ChEBI" id="CHEBI:18248"/>
    </ligandPart>
</feature>
<sequence length="538" mass="63191">MSISQHNTIDGLLSNINHTTASSHAWLWNFIYVLLILFVIYHLYAYYQHFKEIQRVKHIPGYSFYSYFTLRLFNPEQDFLFSPRLQARNAKKFGKENIWRITIGTNTVCFAVHPDNYKEILVTKDKYFRKHPLFNNMNIPHHVKNLFTDYGDGWKRHRQLTKPSFSDEVLSLVLRDHISYIAKRLVEKMWENRDKSDTIIINNWINRVAIDVIGRAGFGMADLDAIGNENERMPLITKTIFQVLSAGLLFKRKHIEAFTKIFFPEKYKMVFKEWPNILFNIVEKRENEIKLESESGEIFKSNLISQMLLSKREDDRQTDDTYTKYGFTKDEIVANSHAFLLAGWDTSQNVQIWMFYLLSKDKERQEKLRNEFREQVGESGIDFSLYMDMDKLTYARNVVSETLRLKGPAPTNSRFSMQKVEIAGKMVPKGVTIEMKFCISQTDPDYWGNDSMEFVPERFDRPEVIDMLKENKFIFCPFSAGKRQCIGKRFAEIEILSILHQVITSFELECATEGEIGEVADVTMKPSRDIYLKLKKLN</sequence>
<dbReference type="GO" id="GO:0020037">
    <property type="term" value="F:heme binding"/>
    <property type="evidence" value="ECO:0007669"/>
    <property type="project" value="InterPro"/>
</dbReference>
<dbReference type="OMA" id="ELYPMMW"/>
<feature type="transmembrane region" description="Helical" evidence="5">
    <location>
        <begin position="26"/>
        <end position="47"/>
    </location>
</feature>
<gene>
    <name evidence="6" type="ORF">NAEGRDRAFT_81132</name>
</gene>
<reference evidence="6 7" key="1">
    <citation type="journal article" date="2010" name="Cell">
        <title>The genome of Naegleria gruberi illuminates early eukaryotic versatility.</title>
        <authorList>
            <person name="Fritz-Laylin L.K."/>
            <person name="Prochnik S.E."/>
            <person name="Ginger M.L."/>
            <person name="Dacks J.B."/>
            <person name="Carpenter M.L."/>
            <person name="Field M.C."/>
            <person name="Kuo A."/>
            <person name="Paredez A."/>
            <person name="Chapman J."/>
            <person name="Pham J."/>
            <person name="Shu S."/>
            <person name="Neupane R."/>
            <person name="Cipriano M."/>
            <person name="Mancuso J."/>
            <person name="Tu H."/>
            <person name="Salamov A."/>
            <person name="Lindquist E."/>
            <person name="Shapiro H."/>
            <person name="Lucas S."/>
            <person name="Grigoriev I.V."/>
            <person name="Cande W.Z."/>
            <person name="Fulton C."/>
            <person name="Rokhsar D.S."/>
            <person name="Dawson S.C."/>
        </authorList>
    </citation>
    <scope>NUCLEOTIDE SEQUENCE [LARGE SCALE GENOMIC DNA]</scope>
    <source>
        <strain evidence="6 7">NEG-M</strain>
    </source>
</reference>
<dbReference type="Pfam" id="PF00067">
    <property type="entry name" value="p450"/>
    <property type="match status" value="1"/>
</dbReference>
<comment type="cofactor">
    <cofactor evidence="3">
        <name>heme</name>
        <dbReference type="ChEBI" id="CHEBI:30413"/>
    </cofactor>
</comment>
<keyword evidence="5" id="KW-0472">Membrane</keyword>
<dbReference type="OrthoDB" id="1470350at2759"/>
<dbReference type="PRINTS" id="PR00465">
    <property type="entry name" value="EP450IV"/>
</dbReference>
<evidence type="ECO:0000313" key="7">
    <source>
        <dbReference type="Proteomes" id="UP000006671"/>
    </source>
</evidence>
<dbReference type="VEuPathDB" id="AmoebaDB:NAEGRDRAFT_81132"/>
<dbReference type="SUPFAM" id="SSF48264">
    <property type="entry name" value="Cytochrome P450"/>
    <property type="match status" value="1"/>
</dbReference>
<comment type="similarity">
    <text evidence="4">Belongs to the cytochrome P450 family.</text>
</comment>
<dbReference type="Proteomes" id="UP000006671">
    <property type="component" value="Unassembled WGS sequence"/>
</dbReference>
<dbReference type="InterPro" id="IPR002403">
    <property type="entry name" value="Cyt_P450_E_grp-IV"/>
</dbReference>
<evidence type="ECO:0000313" key="6">
    <source>
        <dbReference type="EMBL" id="EFC40084.1"/>
    </source>
</evidence>
<dbReference type="AlphaFoldDB" id="D2VT47"/>
<dbReference type="PANTHER" id="PTHR24301:SF2">
    <property type="entry name" value="THROMBOXANE-A SYNTHASE"/>
    <property type="match status" value="1"/>
</dbReference>
<dbReference type="EMBL" id="GG738895">
    <property type="protein sequence ID" value="EFC40084.1"/>
    <property type="molecule type" value="Genomic_DNA"/>
</dbReference>
<dbReference type="KEGG" id="ngr:NAEGRDRAFT_81132"/>
<dbReference type="PANTHER" id="PTHR24301">
    <property type="entry name" value="THROMBOXANE-A SYNTHASE"/>
    <property type="match status" value="1"/>
</dbReference>
<evidence type="ECO:0000256" key="5">
    <source>
        <dbReference type="SAM" id="Phobius"/>
    </source>
</evidence>
<dbReference type="GO" id="GO:0016705">
    <property type="term" value="F:oxidoreductase activity, acting on paired donors, with incorporation or reduction of molecular oxygen"/>
    <property type="evidence" value="ECO:0007669"/>
    <property type="project" value="InterPro"/>
</dbReference>
<evidence type="ECO:0000256" key="1">
    <source>
        <dbReference type="ARBA" id="ARBA00022723"/>
    </source>
</evidence>
<keyword evidence="4" id="KW-0503">Monooxygenase</keyword>
<keyword evidence="1 3" id="KW-0479">Metal-binding</keyword>
<keyword evidence="2 3" id="KW-0408">Iron</keyword>
<evidence type="ECO:0000256" key="4">
    <source>
        <dbReference type="RuleBase" id="RU000461"/>
    </source>
</evidence>
<protein>
    <submittedName>
        <fullName evidence="6">Cytochrome P450-like protein</fullName>
    </submittedName>
</protein>
<dbReference type="InterPro" id="IPR017972">
    <property type="entry name" value="Cyt_P450_CS"/>
</dbReference>
<dbReference type="STRING" id="5762.D2VT47"/>